<evidence type="ECO:0000313" key="2">
    <source>
        <dbReference type="Proteomes" id="UP000501205"/>
    </source>
</evidence>
<dbReference type="InterPro" id="IPR025503">
    <property type="entry name" value="DUF4391"/>
</dbReference>
<proteinExistence type="predicted"/>
<sequence>MKNYFVNQIKSIIWENKINHTTMNIAKGKLVEEIEVFRVELYDYEIDDSVLYTIEENIPYHILFVFEYINKRKYSLSYKEVSRETETITIHRIFQSDWVSKNEALLKFSGISLDNMYENILNNIANYELDIFLGDTLKERVLNSIDYEKR</sequence>
<protein>
    <submittedName>
        <fullName evidence="1">DUF4391 family protein</fullName>
    </submittedName>
</protein>
<accession>A0ABX6KNS3</accession>
<organism evidence="1 2">
    <name type="scientific">Gemella haemolysans</name>
    <dbReference type="NCBI Taxonomy" id="1379"/>
    <lineage>
        <taxon>Bacteria</taxon>
        <taxon>Bacillati</taxon>
        <taxon>Bacillota</taxon>
        <taxon>Bacilli</taxon>
        <taxon>Bacillales</taxon>
        <taxon>Gemellaceae</taxon>
        <taxon>Gemella</taxon>
    </lineage>
</organism>
<evidence type="ECO:0000313" key="1">
    <source>
        <dbReference type="EMBL" id="QIX89046.1"/>
    </source>
</evidence>
<gene>
    <name evidence="1" type="ORF">FOC48_03120</name>
</gene>
<dbReference type="Proteomes" id="UP000501205">
    <property type="component" value="Chromosome"/>
</dbReference>
<keyword evidence="2" id="KW-1185">Reference proteome</keyword>
<dbReference type="EMBL" id="CP050965">
    <property type="protein sequence ID" value="QIX89046.1"/>
    <property type="molecule type" value="Genomic_DNA"/>
</dbReference>
<name>A0ABX6KNS3_9BACL</name>
<reference evidence="1 2" key="1">
    <citation type="submission" date="2019-11" db="EMBL/GenBank/DDBJ databases">
        <title>FDA dAtabase for Regulatory Grade micrObial Sequences (FDA-ARGOS): Supporting development and validation of Infectious Disease Dx tests.</title>
        <authorList>
            <person name="Damon A."/>
            <person name="Tallon L."/>
            <person name="Sadzewicz L."/>
            <person name="Vavikolanu K."/>
            <person name="Mehta A."/>
            <person name="Aluvathingal J."/>
            <person name="Nadendla S."/>
            <person name="Myers T."/>
            <person name="Yan Y."/>
            <person name="Sichtig H."/>
        </authorList>
    </citation>
    <scope>NUCLEOTIDE SEQUENCE [LARGE SCALE GENOMIC DNA]</scope>
    <source>
        <strain evidence="1 2">FDAARGOS_740</strain>
    </source>
</reference>
<dbReference type="Pfam" id="PF14335">
    <property type="entry name" value="DUF4391"/>
    <property type="match status" value="1"/>
</dbReference>